<dbReference type="PROSITE" id="PS51459">
    <property type="entry name" value="FIDO"/>
    <property type="match status" value="1"/>
</dbReference>
<feature type="active site" evidence="1">
    <location>
        <position position="180"/>
    </location>
</feature>
<dbReference type="Gene3D" id="1.10.3290.10">
    <property type="entry name" value="Fido-like domain"/>
    <property type="match status" value="1"/>
</dbReference>
<sequence>MPPKYRPPYTLTSEIVSLVAYIAEQVGRMSATHEFDMDLRLRRINRIRAITGSLAIEGNTLTEEQITAILEGKMVLAPPRELQEARNALTVYEQLPKWNGLKEQHLLAAHKKLMYGLLDRPGVYRTGGVGVMAGKKVLHMAPPAGRVPLLMSRLFNWLRVSKEHPLIASSVFHYEFEFIHPFADGNGRMGRLWQTLLLSRWQPAFGWLPVESLVHQQQAAYYRAINASTAASNAAPFIRFMLVCIHDAVSKASSKTTVKTPVETTVKTPVEKAAKTPQQILALLRQQPELTLAEVAQAIGRSPRAVERAAVKLQQENKLRYHGPKRSGHWEVM</sequence>
<evidence type="ECO:0000256" key="2">
    <source>
        <dbReference type="PIRSR" id="PIRSR640198-2"/>
    </source>
</evidence>
<proteinExistence type="predicted"/>
<gene>
    <name evidence="5" type="ORF">EKH80_09695</name>
</gene>
<feature type="binding site" evidence="2">
    <location>
        <begin position="221"/>
        <end position="222"/>
    </location>
    <ligand>
        <name>ATP</name>
        <dbReference type="ChEBI" id="CHEBI:30616"/>
    </ligand>
</feature>
<dbReference type="AlphaFoldDB" id="A0A432M750"/>
<evidence type="ECO:0000256" key="3">
    <source>
        <dbReference type="PIRSR" id="PIRSR640198-3"/>
    </source>
</evidence>
<reference evidence="5 6" key="1">
    <citation type="submission" date="2018-12" db="EMBL/GenBank/DDBJ databases">
        <title>Dyella dinghuensis sp. nov. DHOA06 and Dyella choica sp. nov. 4M-K27, isolated from forest soil.</title>
        <authorList>
            <person name="Qiu L.-H."/>
            <person name="Gao Z.-H."/>
        </authorList>
    </citation>
    <scope>NUCLEOTIDE SEQUENCE [LARGE SCALE GENOMIC DNA]</scope>
    <source>
        <strain evidence="5 6">4M-K27</strain>
    </source>
</reference>
<feature type="binding site" evidence="2">
    <location>
        <begin position="184"/>
        <end position="191"/>
    </location>
    <ligand>
        <name>ATP</name>
        <dbReference type="ChEBI" id="CHEBI:30616"/>
    </ligand>
</feature>
<dbReference type="InterPro" id="IPR040198">
    <property type="entry name" value="Fido_containing"/>
</dbReference>
<dbReference type="InterPro" id="IPR003812">
    <property type="entry name" value="Fido"/>
</dbReference>
<feature type="binding site" evidence="2">
    <location>
        <begin position="131"/>
        <end position="139"/>
    </location>
    <ligand>
        <name>ATP</name>
        <dbReference type="ChEBI" id="CHEBI:30616"/>
    </ligand>
</feature>
<keyword evidence="6" id="KW-1185">Reference proteome</keyword>
<protein>
    <submittedName>
        <fullName evidence="5">Fic family protein</fullName>
    </submittedName>
</protein>
<name>A0A432M750_9GAMM</name>
<evidence type="ECO:0000313" key="5">
    <source>
        <dbReference type="EMBL" id="RUL75985.1"/>
    </source>
</evidence>
<dbReference type="PANTHER" id="PTHR13504">
    <property type="entry name" value="FIDO DOMAIN-CONTAINING PROTEIN DDB_G0283145"/>
    <property type="match status" value="1"/>
</dbReference>
<comment type="caution">
    <text evidence="5">The sequence shown here is derived from an EMBL/GenBank/DDBJ whole genome shotgun (WGS) entry which is preliminary data.</text>
</comment>
<evidence type="ECO:0000256" key="1">
    <source>
        <dbReference type="PIRSR" id="PIRSR640198-1"/>
    </source>
</evidence>
<dbReference type="SUPFAM" id="SSF140931">
    <property type="entry name" value="Fic-like"/>
    <property type="match status" value="1"/>
</dbReference>
<dbReference type="InterPro" id="IPR036597">
    <property type="entry name" value="Fido-like_dom_sf"/>
</dbReference>
<organism evidence="5 6">
    <name type="scientific">Dyella choica</name>
    <dbReference type="NCBI Taxonomy" id="1927959"/>
    <lineage>
        <taxon>Bacteria</taxon>
        <taxon>Pseudomonadati</taxon>
        <taxon>Pseudomonadota</taxon>
        <taxon>Gammaproteobacteria</taxon>
        <taxon>Lysobacterales</taxon>
        <taxon>Rhodanobacteraceae</taxon>
        <taxon>Dyella</taxon>
    </lineage>
</organism>
<dbReference type="GO" id="GO:0005524">
    <property type="term" value="F:ATP binding"/>
    <property type="evidence" value="ECO:0007669"/>
    <property type="project" value="UniProtKB-KW"/>
</dbReference>
<evidence type="ECO:0000259" key="4">
    <source>
        <dbReference type="PROSITE" id="PS51459"/>
    </source>
</evidence>
<feature type="site" description="Important for autoinhibition of adenylyltransferase activity" evidence="3">
    <location>
        <position position="57"/>
    </location>
</feature>
<keyword evidence="2" id="KW-0067">ATP-binding</keyword>
<evidence type="ECO:0000313" key="6">
    <source>
        <dbReference type="Proteomes" id="UP000274358"/>
    </source>
</evidence>
<accession>A0A432M750</accession>
<feature type="domain" description="Fido" evidence="4">
    <location>
        <begin position="101"/>
        <end position="243"/>
    </location>
</feature>
<dbReference type="Pfam" id="PF02661">
    <property type="entry name" value="Fic"/>
    <property type="match status" value="1"/>
</dbReference>
<dbReference type="Proteomes" id="UP000274358">
    <property type="component" value="Unassembled WGS sequence"/>
</dbReference>
<dbReference type="PANTHER" id="PTHR13504:SF38">
    <property type="entry name" value="FIDO DOMAIN-CONTAINING PROTEIN"/>
    <property type="match status" value="1"/>
</dbReference>
<keyword evidence="2" id="KW-0547">Nucleotide-binding</keyword>
<dbReference type="OrthoDB" id="9807853at2"/>
<dbReference type="EMBL" id="RYYV01000006">
    <property type="protein sequence ID" value="RUL75985.1"/>
    <property type="molecule type" value="Genomic_DNA"/>
</dbReference>